<keyword evidence="3" id="KW-0808">Transferase</keyword>
<comment type="subcellular location">
    <subcellularLocation>
        <location evidence="1">Membrane</location>
        <topology evidence="1">Multi-pass membrane protein</topology>
    </subcellularLocation>
</comment>
<evidence type="ECO:0000256" key="1">
    <source>
        <dbReference type="ARBA" id="ARBA00004141"/>
    </source>
</evidence>
<dbReference type="GO" id="GO:0016757">
    <property type="term" value="F:glycosyltransferase activity"/>
    <property type="evidence" value="ECO:0007669"/>
    <property type="project" value="UniProtKB-KW"/>
</dbReference>
<dbReference type="CDD" id="cd04187">
    <property type="entry name" value="DPM1_like_bac"/>
    <property type="match status" value="1"/>
</dbReference>
<keyword evidence="9" id="KW-1185">Reference proteome</keyword>
<evidence type="ECO:0000256" key="6">
    <source>
        <dbReference type="ARBA" id="ARBA00023136"/>
    </source>
</evidence>
<dbReference type="InterPro" id="IPR050256">
    <property type="entry name" value="Glycosyltransferase_2"/>
</dbReference>
<dbReference type="RefSeq" id="WP_053334906.1">
    <property type="nucleotide sequence ID" value="NZ_JMFG01000011.1"/>
</dbReference>
<proteinExistence type="predicted"/>
<feature type="domain" description="Glycosyltransferase 2-like" evidence="7">
    <location>
        <begin position="8"/>
        <end position="170"/>
    </location>
</feature>
<organism evidence="8 9">
    <name type="scientific">Thermoanaerobaculum aquaticum</name>
    <dbReference type="NCBI Taxonomy" id="1312852"/>
    <lineage>
        <taxon>Bacteria</taxon>
        <taxon>Pseudomonadati</taxon>
        <taxon>Acidobacteriota</taxon>
        <taxon>Thermoanaerobaculia</taxon>
        <taxon>Thermoanaerobaculales</taxon>
        <taxon>Thermoanaerobaculaceae</taxon>
        <taxon>Thermoanaerobaculum</taxon>
    </lineage>
</organism>
<dbReference type="Pfam" id="PF00535">
    <property type="entry name" value="Glycos_transf_2"/>
    <property type="match status" value="1"/>
</dbReference>
<evidence type="ECO:0000256" key="4">
    <source>
        <dbReference type="ARBA" id="ARBA00022692"/>
    </source>
</evidence>
<evidence type="ECO:0000256" key="3">
    <source>
        <dbReference type="ARBA" id="ARBA00022679"/>
    </source>
</evidence>
<dbReference type="Gene3D" id="3.90.550.10">
    <property type="entry name" value="Spore Coat Polysaccharide Biosynthesis Protein SpsA, Chain A"/>
    <property type="match status" value="1"/>
</dbReference>
<comment type="caution">
    <text evidence="8">The sequence shown here is derived from an EMBL/GenBank/DDBJ whole genome shotgun (WGS) entry which is preliminary data.</text>
</comment>
<dbReference type="PANTHER" id="PTHR48090:SF1">
    <property type="entry name" value="PROPHAGE BACTOPRENOL GLUCOSYL TRANSFERASE HOMOLOG"/>
    <property type="match status" value="1"/>
</dbReference>
<evidence type="ECO:0000313" key="9">
    <source>
        <dbReference type="Proteomes" id="UP000027284"/>
    </source>
</evidence>
<reference evidence="8 9" key="1">
    <citation type="submission" date="2014-04" db="EMBL/GenBank/DDBJ databases">
        <title>The Genome Sequence of Thermoanaerobaculum aquaticum MP-01, The First Cultivated Group 23 Acidobacterium.</title>
        <authorList>
            <person name="Stamps B.W."/>
            <person name="Losey N.A."/>
            <person name="Lawson P.A."/>
            <person name="Stevenson B.S."/>
        </authorList>
    </citation>
    <scope>NUCLEOTIDE SEQUENCE [LARGE SCALE GENOMIC DNA]</scope>
    <source>
        <strain evidence="8 9">MP-01</strain>
    </source>
</reference>
<accession>A0A062Y139</accession>
<name>A0A062Y139_9BACT</name>
<keyword evidence="5" id="KW-1133">Transmembrane helix</keyword>
<evidence type="ECO:0000259" key="7">
    <source>
        <dbReference type="Pfam" id="PF00535"/>
    </source>
</evidence>
<dbReference type="PANTHER" id="PTHR48090">
    <property type="entry name" value="UNDECAPRENYL-PHOSPHATE 4-DEOXY-4-FORMAMIDO-L-ARABINOSE TRANSFERASE-RELATED"/>
    <property type="match status" value="1"/>
</dbReference>
<dbReference type="OrthoDB" id="9807778at2"/>
<keyword evidence="4" id="KW-0812">Transmembrane</keyword>
<keyword evidence="6" id="KW-0472">Membrane</keyword>
<dbReference type="EMBL" id="JMFG01000011">
    <property type="protein sequence ID" value="KDA54116.1"/>
    <property type="molecule type" value="Genomic_DNA"/>
</dbReference>
<sequence>MISSVDTSVVVPVFKNAETVLELYRRVATVLQSLGGTWELIFVDDASPDGSLQHLRKLAQEDTRVVVLALAENVGQHRAVWLGLQRARGQMVAVMDADLQDPPEALPAVLRALQDAGAEKPTVVFAGRQGRYQSWPRMVTSRFFKHLLHLWLGLPADAGLFCVMNRKAVACLARWDVPRPYLQVMLACAGASFVSLPVTRPLRPAGVSSYSSWRRLVLALRALGLALRLKLHMPPRGRAPWPIRECIGGSSEHEKRSWEVFRDAS</sequence>
<keyword evidence="2" id="KW-0328">Glycosyltransferase</keyword>
<dbReference type="InterPro" id="IPR001173">
    <property type="entry name" value="Glyco_trans_2-like"/>
</dbReference>
<gene>
    <name evidence="8" type="ORF">EG19_00695</name>
</gene>
<dbReference type="SUPFAM" id="SSF53448">
    <property type="entry name" value="Nucleotide-diphospho-sugar transferases"/>
    <property type="match status" value="1"/>
</dbReference>
<evidence type="ECO:0000313" key="8">
    <source>
        <dbReference type="EMBL" id="KDA54116.1"/>
    </source>
</evidence>
<dbReference type="AlphaFoldDB" id="A0A062Y139"/>
<protein>
    <recommendedName>
        <fullName evidence="7">Glycosyltransferase 2-like domain-containing protein</fullName>
    </recommendedName>
</protein>
<dbReference type="GO" id="GO:0005886">
    <property type="term" value="C:plasma membrane"/>
    <property type="evidence" value="ECO:0007669"/>
    <property type="project" value="TreeGrafter"/>
</dbReference>
<evidence type="ECO:0000256" key="5">
    <source>
        <dbReference type="ARBA" id="ARBA00022989"/>
    </source>
</evidence>
<evidence type="ECO:0000256" key="2">
    <source>
        <dbReference type="ARBA" id="ARBA00022676"/>
    </source>
</evidence>
<dbReference type="Proteomes" id="UP000027284">
    <property type="component" value="Unassembled WGS sequence"/>
</dbReference>
<dbReference type="STRING" id="1312852.EG19_00695"/>
<dbReference type="InterPro" id="IPR029044">
    <property type="entry name" value="Nucleotide-diphossugar_trans"/>
</dbReference>